<dbReference type="InterPro" id="IPR000504">
    <property type="entry name" value="RRM_dom"/>
</dbReference>
<dbReference type="EMBL" id="CAADRP010001577">
    <property type="protein sequence ID" value="VFU42348.1"/>
    <property type="molecule type" value="Genomic_DNA"/>
</dbReference>
<dbReference type="InterPro" id="IPR054722">
    <property type="entry name" value="PolX-like_BBD"/>
</dbReference>
<name>A0A6N2LLD4_SALVM</name>
<protein>
    <recommendedName>
        <fullName evidence="2">RRM domain-containing protein</fullName>
    </recommendedName>
</protein>
<dbReference type="AlphaFoldDB" id="A0A6N2LLD4"/>
<dbReference type="GO" id="GO:0003723">
    <property type="term" value="F:RNA binding"/>
    <property type="evidence" value="ECO:0007669"/>
    <property type="project" value="UniProtKB-UniRule"/>
</dbReference>
<dbReference type="SUPFAM" id="SSF54928">
    <property type="entry name" value="RNA-binding domain, RBD"/>
    <property type="match status" value="1"/>
</dbReference>
<gene>
    <name evidence="3" type="ORF">SVIM_LOCUS253556</name>
</gene>
<dbReference type="PROSITE" id="PS50102">
    <property type="entry name" value="RRM"/>
    <property type="match status" value="1"/>
</dbReference>
<evidence type="ECO:0000256" key="1">
    <source>
        <dbReference type="PROSITE-ProRule" id="PRU00176"/>
    </source>
</evidence>
<dbReference type="Pfam" id="PF22936">
    <property type="entry name" value="Pol_BBD"/>
    <property type="match status" value="1"/>
</dbReference>
<accession>A0A6N2LLD4</accession>
<sequence length="482" mass="54907">MDLETPKLIWDKLQGEFEGSSRVKTVRILVLKREFELMKMKYAESVKEFSGRLMDVVNRMRLLGKVIEDQKVVEKMMVSLPQKFEAKISAIEESCDLNTLSIAELTSKLLVQKQRVLMRDEEVMEGAFQASTMGRNSGNMQRRNHLKSIQWKTEMTADEPTMLRRIVGTKTNLLSNQVNVTEEENEEDEHLFMASQDINTHGEKPHDQHAIFFDESVQPRIKLGNGDVVQAKWKGTIAVNTKRGTKFVHNVLYIPELNQNLLSVAQMLKNGYEVSFKGKTCLISDRYGTKLARVEMNGNSFYLKLDVIEGNAISVMTDESVLWHNHVNLNSLKVMHNSGMINDGDQFCKRLQMCDKDGKIRDGLKDVFTDHEEIDSAVMMRDSEEKSKCFEIVNFEKAEDAAETVKILNGKEINAEECYVREWYMKTGGATCEGNPDGDVGQNRADISLVHHDLKTKIIPVASLEFLKMKLGLPKANLKEEC</sequence>
<dbReference type="PANTHER" id="PTHR35317:SF31">
    <property type="entry name" value="DUF4219 DOMAIN-CONTAINING PROTEIN"/>
    <property type="match status" value="1"/>
</dbReference>
<feature type="domain" description="RRM" evidence="2">
    <location>
        <begin position="344"/>
        <end position="421"/>
    </location>
</feature>
<dbReference type="InterPro" id="IPR012677">
    <property type="entry name" value="Nucleotide-bd_a/b_plait_sf"/>
</dbReference>
<organism evidence="3">
    <name type="scientific">Salix viminalis</name>
    <name type="common">Common osier</name>
    <name type="synonym">Basket willow</name>
    <dbReference type="NCBI Taxonomy" id="40686"/>
    <lineage>
        <taxon>Eukaryota</taxon>
        <taxon>Viridiplantae</taxon>
        <taxon>Streptophyta</taxon>
        <taxon>Embryophyta</taxon>
        <taxon>Tracheophyta</taxon>
        <taxon>Spermatophyta</taxon>
        <taxon>Magnoliopsida</taxon>
        <taxon>eudicotyledons</taxon>
        <taxon>Gunneridae</taxon>
        <taxon>Pentapetalae</taxon>
        <taxon>rosids</taxon>
        <taxon>fabids</taxon>
        <taxon>Malpighiales</taxon>
        <taxon>Salicaceae</taxon>
        <taxon>Saliceae</taxon>
        <taxon>Salix</taxon>
    </lineage>
</organism>
<evidence type="ECO:0000259" key="2">
    <source>
        <dbReference type="PROSITE" id="PS50102"/>
    </source>
</evidence>
<dbReference type="Gene3D" id="3.30.70.330">
    <property type="match status" value="1"/>
</dbReference>
<dbReference type="Pfam" id="PF00076">
    <property type="entry name" value="RRM_1"/>
    <property type="match status" value="1"/>
</dbReference>
<evidence type="ECO:0000313" key="3">
    <source>
        <dbReference type="EMBL" id="VFU42348.1"/>
    </source>
</evidence>
<dbReference type="PANTHER" id="PTHR35317">
    <property type="entry name" value="OS04G0629600 PROTEIN"/>
    <property type="match status" value="1"/>
</dbReference>
<dbReference type="InterPro" id="IPR035979">
    <property type="entry name" value="RBD_domain_sf"/>
</dbReference>
<reference evidence="3" key="1">
    <citation type="submission" date="2019-03" db="EMBL/GenBank/DDBJ databases">
        <authorList>
            <person name="Mank J."/>
            <person name="Almeida P."/>
        </authorList>
    </citation>
    <scope>NUCLEOTIDE SEQUENCE</scope>
    <source>
        <strain evidence="3">78183</strain>
    </source>
</reference>
<keyword evidence="1" id="KW-0694">RNA-binding</keyword>
<dbReference type="Pfam" id="PF14223">
    <property type="entry name" value="Retrotran_gag_2"/>
    <property type="match status" value="1"/>
</dbReference>
<proteinExistence type="predicted"/>